<sequence length="252" mass="26312">MSPEAETTRPGEPPPLPGGVGLSRLRVYDWPAAPGSDGLCGGSPHMHLACAEAYAVTGGSGSVQTLTTDGFATHPLGAGDLLWFTPGTVHRLVNDGDLRLVVIMQNAGLPEAGDAVLTFPPDVLADPAAYARAVTLDPADPEGSARRRRELAVAGFTGLRERLDSGDVSAMTDFHAAALRLVHAGLPDWRTRFEQGPAADVARTTARLDALQAGDTSHLASAAVYRSDPAPAWGMCGRLEKFETTGPTAKPE</sequence>
<dbReference type="AlphaFoldDB" id="A0A840WJS2"/>
<dbReference type="InterPro" id="IPR014710">
    <property type="entry name" value="RmlC-like_jellyroll"/>
</dbReference>
<proteinExistence type="predicted"/>
<dbReference type="SUPFAM" id="SSF51182">
    <property type="entry name" value="RmlC-like cupins"/>
    <property type="match status" value="1"/>
</dbReference>
<dbReference type="InterPro" id="IPR011051">
    <property type="entry name" value="RmlC_Cupin_sf"/>
</dbReference>
<evidence type="ECO:0000313" key="4">
    <source>
        <dbReference type="Proteomes" id="UP000579647"/>
    </source>
</evidence>
<protein>
    <submittedName>
        <fullName evidence="3">Mannose-6-phosphate isomerase-like protein (Cupin superfamily)</fullName>
    </submittedName>
</protein>
<dbReference type="Proteomes" id="UP000579647">
    <property type="component" value="Unassembled WGS sequence"/>
</dbReference>
<dbReference type="EMBL" id="JACHDO010000001">
    <property type="protein sequence ID" value="MBB5493231.1"/>
    <property type="molecule type" value="Genomic_DNA"/>
</dbReference>
<dbReference type="GO" id="GO:0016853">
    <property type="term" value="F:isomerase activity"/>
    <property type="evidence" value="ECO:0007669"/>
    <property type="project" value="UniProtKB-KW"/>
</dbReference>
<accession>A0A840WJS2</accession>
<feature type="region of interest" description="Disordered" evidence="1">
    <location>
        <begin position="1"/>
        <end position="20"/>
    </location>
</feature>
<dbReference type="CDD" id="cd02208">
    <property type="entry name" value="cupin_RmlC-like"/>
    <property type="match status" value="1"/>
</dbReference>
<feature type="domain" description="Cupin type-2" evidence="2">
    <location>
        <begin position="42"/>
        <end position="103"/>
    </location>
</feature>
<organism evidence="3 4">
    <name type="scientific">Nocardiopsis metallicus</name>
    <dbReference type="NCBI Taxonomy" id="179819"/>
    <lineage>
        <taxon>Bacteria</taxon>
        <taxon>Bacillati</taxon>
        <taxon>Actinomycetota</taxon>
        <taxon>Actinomycetes</taxon>
        <taxon>Streptosporangiales</taxon>
        <taxon>Nocardiopsidaceae</taxon>
        <taxon>Nocardiopsis</taxon>
    </lineage>
</organism>
<dbReference type="InterPro" id="IPR013096">
    <property type="entry name" value="Cupin_2"/>
</dbReference>
<dbReference type="Pfam" id="PF07883">
    <property type="entry name" value="Cupin_2"/>
    <property type="match status" value="1"/>
</dbReference>
<evidence type="ECO:0000313" key="3">
    <source>
        <dbReference type="EMBL" id="MBB5493231.1"/>
    </source>
</evidence>
<evidence type="ECO:0000259" key="2">
    <source>
        <dbReference type="Pfam" id="PF07883"/>
    </source>
</evidence>
<reference evidence="3 4" key="1">
    <citation type="submission" date="2020-08" db="EMBL/GenBank/DDBJ databases">
        <title>Sequencing the genomes of 1000 actinobacteria strains.</title>
        <authorList>
            <person name="Klenk H.-P."/>
        </authorList>
    </citation>
    <scope>NUCLEOTIDE SEQUENCE [LARGE SCALE GENOMIC DNA]</scope>
    <source>
        <strain evidence="3 4">DSM 44598</strain>
    </source>
</reference>
<keyword evidence="4" id="KW-1185">Reference proteome</keyword>
<comment type="caution">
    <text evidence="3">The sequence shown here is derived from an EMBL/GenBank/DDBJ whole genome shotgun (WGS) entry which is preliminary data.</text>
</comment>
<gene>
    <name evidence="3" type="ORF">HNR07_004368</name>
</gene>
<dbReference type="RefSeq" id="WP_184366524.1">
    <property type="nucleotide sequence ID" value="NZ_BAAAKM010000007.1"/>
</dbReference>
<evidence type="ECO:0000256" key="1">
    <source>
        <dbReference type="SAM" id="MobiDB-lite"/>
    </source>
</evidence>
<keyword evidence="3" id="KW-0413">Isomerase</keyword>
<dbReference type="Gene3D" id="2.60.120.10">
    <property type="entry name" value="Jelly Rolls"/>
    <property type="match status" value="1"/>
</dbReference>
<name>A0A840WJS2_9ACTN</name>